<feature type="compositionally biased region" description="Low complexity" evidence="1">
    <location>
        <begin position="250"/>
        <end position="261"/>
    </location>
</feature>
<keyword evidence="4" id="KW-1185">Reference proteome</keyword>
<gene>
    <name evidence="3" type="ORF">TTHERM_01371780</name>
</gene>
<dbReference type="Proteomes" id="UP000009168">
    <property type="component" value="Unassembled WGS sequence"/>
</dbReference>
<sequence>MKNSLDLAHEILKENVKLNYQNSYCFLKAARQVSSKAVSKTNSQFSVDQQQPFNKDNDTKLIIQQNKYIINKLSQPKLNKLRNALLIGQKARIIKILQQENEISNKNKSLLFGGGKSLKNIDSDQKTIFKKNRKKNSSLTYNKEKSSLFGASKNLKNLDNNEKTIPKNNRKEISSLINKNVEVNKVKVKLNENQNEQNNSNTQQAEYDELNKGLEQFFLNWPKYIEIIQEYDQSFKMEEQKIQDEQKGKQPQSTTITQQTTSQISDKGVCISKSQKYSYQFGQEHVQRFQESLKGMITNQQNEQNQHLDSYSEQFIRQIFKLGHHIKKGGEADIFTNQNIAYKVIKLNGDDDLKKQEKELLRIQELQEQNILNINTSHVIEDIVNHTKYIIHVMQKCQMSLYDEILSKKVFSLKEILRFISTAFHLLIVLRQKYIYHSDIKPGNILKIDDNNYQLSDFGASQQIDFIDPFCGYQMYTPGFKPKNRERNLPFYHDIYSFGKTIQKLLMKLENQSKISKCLNEFIDEEICKDDEISIKVDCFEFPRKFINTLMRFTNDEVIEVFLQDYLKQIELYLVIKKENKVFEYESQYQYAEIALFIISQISQVSNQQSQLTSIKIKAKALITKSYILCKRKQYKESLEYINEIFREDFKDNSQSEILIKSIRIVTKILINLNNKIKLSQENQNKLIKLIKLVNKGEEFDKLKIKIIE</sequence>
<name>Q23U35_TETTS</name>
<dbReference type="PROSITE" id="PS50011">
    <property type="entry name" value="PROTEIN_KINASE_DOM"/>
    <property type="match status" value="1"/>
</dbReference>
<dbReference type="AlphaFoldDB" id="Q23U35"/>
<dbReference type="InterPro" id="IPR000719">
    <property type="entry name" value="Prot_kinase_dom"/>
</dbReference>
<dbReference type="KEGG" id="tet:TTHERM_01371780"/>
<keyword evidence="3" id="KW-0808">Transferase</keyword>
<dbReference type="Pfam" id="PF00069">
    <property type="entry name" value="Pkinase"/>
    <property type="match status" value="1"/>
</dbReference>
<dbReference type="Gene3D" id="1.10.510.10">
    <property type="entry name" value="Transferase(Phosphotransferase) domain 1"/>
    <property type="match status" value="1"/>
</dbReference>
<dbReference type="SUPFAM" id="SSF56112">
    <property type="entry name" value="Protein kinase-like (PK-like)"/>
    <property type="match status" value="1"/>
</dbReference>
<dbReference type="SMART" id="SM00220">
    <property type="entry name" value="S_TKc"/>
    <property type="match status" value="1"/>
</dbReference>
<dbReference type="GeneID" id="7837411"/>
<dbReference type="GO" id="GO:0005524">
    <property type="term" value="F:ATP binding"/>
    <property type="evidence" value="ECO:0007669"/>
    <property type="project" value="InterPro"/>
</dbReference>
<keyword evidence="3" id="KW-0418">Kinase</keyword>
<proteinExistence type="predicted"/>
<feature type="compositionally biased region" description="Basic and acidic residues" evidence="1">
    <location>
        <begin position="239"/>
        <end position="248"/>
    </location>
</feature>
<organism evidence="3 4">
    <name type="scientific">Tetrahymena thermophila (strain SB210)</name>
    <dbReference type="NCBI Taxonomy" id="312017"/>
    <lineage>
        <taxon>Eukaryota</taxon>
        <taxon>Sar</taxon>
        <taxon>Alveolata</taxon>
        <taxon>Ciliophora</taxon>
        <taxon>Intramacronucleata</taxon>
        <taxon>Oligohymenophorea</taxon>
        <taxon>Hymenostomatida</taxon>
        <taxon>Tetrahymenina</taxon>
        <taxon>Tetrahymenidae</taxon>
        <taxon>Tetrahymena</taxon>
    </lineage>
</organism>
<feature type="non-terminal residue" evidence="3">
    <location>
        <position position="709"/>
    </location>
</feature>
<dbReference type="PANTHER" id="PTHR24347">
    <property type="entry name" value="SERINE/THREONINE-PROTEIN KINASE"/>
    <property type="match status" value="1"/>
</dbReference>
<dbReference type="GO" id="GO:0004672">
    <property type="term" value="F:protein kinase activity"/>
    <property type="evidence" value="ECO:0007669"/>
    <property type="project" value="InterPro"/>
</dbReference>
<evidence type="ECO:0000259" key="2">
    <source>
        <dbReference type="PROSITE" id="PS50011"/>
    </source>
</evidence>
<dbReference type="InParanoid" id="Q23U35"/>
<dbReference type="InterPro" id="IPR011009">
    <property type="entry name" value="Kinase-like_dom_sf"/>
</dbReference>
<evidence type="ECO:0000313" key="3">
    <source>
        <dbReference type="EMBL" id="EAS00042.3"/>
    </source>
</evidence>
<accession>Q23U35</accession>
<dbReference type="RefSeq" id="XP_001020287.3">
    <property type="nucleotide sequence ID" value="XM_001020287.3"/>
</dbReference>
<dbReference type="HOGENOM" id="CLU_001794_0_0_1"/>
<feature type="domain" description="Protein kinase" evidence="2">
    <location>
        <begin position="320"/>
        <end position="567"/>
    </location>
</feature>
<feature type="region of interest" description="Disordered" evidence="1">
    <location>
        <begin position="239"/>
        <end position="261"/>
    </location>
</feature>
<evidence type="ECO:0000256" key="1">
    <source>
        <dbReference type="SAM" id="MobiDB-lite"/>
    </source>
</evidence>
<dbReference type="EMBL" id="GG662630">
    <property type="protein sequence ID" value="EAS00042.3"/>
    <property type="molecule type" value="Genomic_DNA"/>
</dbReference>
<evidence type="ECO:0000313" key="4">
    <source>
        <dbReference type="Proteomes" id="UP000009168"/>
    </source>
</evidence>
<reference evidence="4" key="1">
    <citation type="journal article" date="2006" name="PLoS Biol.">
        <title>Macronuclear genome sequence of the ciliate Tetrahymena thermophila, a model eukaryote.</title>
        <authorList>
            <person name="Eisen J.A."/>
            <person name="Coyne R.S."/>
            <person name="Wu M."/>
            <person name="Wu D."/>
            <person name="Thiagarajan M."/>
            <person name="Wortman J.R."/>
            <person name="Badger J.H."/>
            <person name="Ren Q."/>
            <person name="Amedeo P."/>
            <person name="Jones K.M."/>
            <person name="Tallon L.J."/>
            <person name="Delcher A.L."/>
            <person name="Salzberg S.L."/>
            <person name="Silva J.C."/>
            <person name="Haas B.J."/>
            <person name="Majoros W.H."/>
            <person name="Farzad M."/>
            <person name="Carlton J.M."/>
            <person name="Smith R.K. Jr."/>
            <person name="Garg J."/>
            <person name="Pearlman R.E."/>
            <person name="Karrer K.M."/>
            <person name="Sun L."/>
            <person name="Manning G."/>
            <person name="Elde N.C."/>
            <person name="Turkewitz A.P."/>
            <person name="Asai D.J."/>
            <person name="Wilkes D.E."/>
            <person name="Wang Y."/>
            <person name="Cai H."/>
            <person name="Collins K."/>
            <person name="Stewart B.A."/>
            <person name="Lee S.R."/>
            <person name="Wilamowska K."/>
            <person name="Weinberg Z."/>
            <person name="Ruzzo W.L."/>
            <person name="Wloga D."/>
            <person name="Gaertig J."/>
            <person name="Frankel J."/>
            <person name="Tsao C.-C."/>
            <person name="Gorovsky M.A."/>
            <person name="Keeling P.J."/>
            <person name="Waller R.F."/>
            <person name="Patron N.J."/>
            <person name="Cherry J.M."/>
            <person name="Stover N.A."/>
            <person name="Krieger C.J."/>
            <person name="del Toro C."/>
            <person name="Ryder H.F."/>
            <person name="Williamson S.C."/>
            <person name="Barbeau R.A."/>
            <person name="Hamilton E.P."/>
            <person name="Orias E."/>
        </authorList>
    </citation>
    <scope>NUCLEOTIDE SEQUENCE [LARGE SCALE GENOMIC DNA]</scope>
    <source>
        <strain evidence="4">SB210</strain>
    </source>
</reference>
<protein>
    <submittedName>
        <fullName evidence="3">Kinase domain protein</fullName>
    </submittedName>
</protein>